<feature type="transmembrane region" description="Helical" evidence="2">
    <location>
        <begin position="535"/>
        <end position="557"/>
    </location>
</feature>
<feature type="region of interest" description="Disordered" evidence="1">
    <location>
        <begin position="1012"/>
        <end position="1047"/>
    </location>
</feature>
<proteinExistence type="predicted"/>
<feature type="transmembrane region" description="Helical" evidence="2">
    <location>
        <begin position="282"/>
        <end position="305"/>
    </location>
</feature>
<evidence type="ECO:0000313" key="4">
    <source>
        <dbReference type="Proteomes" id="UP001642540"/>
    </source>
</evidence>
<comment type="caution">
    <text evidence="3">The sequence shown here is derived from an EMBL/GenBank/DDBJ whole genome shotgun (WGS) entry which is preliminary data.</text>
</comment>
<feature type="transmembrane region" description="Helical" evidence="2">
    <location>
        <begin position="476"/>
        <end position="496"/>
    </location>
</feature>
<dbReference type="EMBL" id="CAXLJM020000023">
    <property type="protein sequence ID" value="CAL8088717.1"/>
    <property type="molecule type" value="Genomic_DNA"/>
</dbReference>
<sequence length="1212" mass="139772">MNTAVQNLIRYIVQWNDITGSFPAKWNHSTNNIEEIPEGFKHRWKWTLAKGLEFLYFIYLIIITIFVLRGPKEQLSDIGEVLYKLIELAMRLSVEINYSRNVKDAIYFPNCVMKSLTSFEDKYKIAYQNQRKSPSKRVCVTQSVSSSLELSDKILFHTAISFGTYPLMGLGHNLMFPEKPLYISYLLYKNSTRVFNWLYIPIAIVNFWLSCVIWSGALFITFASIPHVISFIKILNEITGKSTKLYNTKSSLRRPMNLCITVRQIQITFTILHSIFRGNFLILGFLVMYYFVASLTTWFGVWFNFNPVTSRSIKFAMNSSVQNLVRFAVQWANTTGSFPVKWNSITKLIEEVPKEFQYRWKWNLSQWLEYSYFVYLVIITITIFHGPQEELKDIGEILFKLIEVSMRLCVRINFSHRIDDFIYFPNCVVRSLQDFEGRYKLTMSQMPKHHSKISTRPVDAVPTPLTSRKLQFSDRILFNVASSFVMYPFLGLGHNLMFPEKPLYISHLVFQVNNTIFKWTFIPIAILNFWLSSVIWSGALYVTFCSLPHVIAVVRILDELRWKPHHNLYTTKRSLRQPTGLCTTIRQVQIMFTILFSIFRGNFLAMKFLDDDLQNDEKCKNDQVQGSLITIKPSILRFPYNDPNGLKQRVAIWNRTNTALKVSVKSQDPSLFAVKLEGATGTQLLIHGLAASTFSVKCIPGHYKILRKYLDIFVYTSRDKCECLRIPVEIYPSASWFKLPRTISMPLVVLGQRANAVITLPEPQNSERFFVTFHPSDSRDMIKLTPTHGVLGGKNGITQLVVSYTPMEYTTVSCSIKIHFPGLSTEPYEILILARCKPGVEAAGIREEIAEIETFRPKPQRSKKKCPKMKFKTLMEPDIIDQTKAQLEAEFKRGLDLFTTAGVTRFLLQKNEPLKSRSLEEQEERHKRKTALELLTVHVDLDPREKMEIYSSIKKRLGFEFEAPSGPSYAAKIGQPKIKTKQRKAWDEFQKTVGVALLGKIQSMPVFPVVDDKRPSSSYATPPRYSLIKKSPPSRESSGKKKSSASSDILEEIKKIRKSMVQRDFTARQKFIQLALIVITRMRVDKRLVKIKALVEKLKKKREAELENMSNKSGSVSGKRHSKRRVSAKKSVQVLYEKEGSRESQPLVSRQKSKHRYNVNSRMDVQHGDPEADQQGSQHAQAVLDEDDKVPKTKSKVMKPDRKTVTTQDWQA</sequence>
<reference evidence="3 4" key="1">
    <citation type="submission" date="2024-08" db="EMBL/GenBank/DDBJ databases">
        <authorList>
            <person name="Cucini C."/>
            <person name="Frati F."/>
        </authorList>
    </citation>
    <scope>NUCLEOTIDE SEQUENCE [LARGE SCALE GENOMIC DNA]</scope>
</reference>
<keyword evidence="2" id="KW-0472">Membrane</keyword>
<evidence type="ECO:0000256" key="1">
    <source>
        <dbReference type="SAM" id="MobiDB-lite"/>
    </source>
</evidence>
<gene>
    <name evidence="3" type="ORF">ODALV1_LOCUS7141</name>
</gene>
<keyword evidence="2" id="KW-0812">Transmembrane</keyword>
<evidence type="ECO:0000313" key="3">
    <source>
        <dbReference type="EMBL" id="CAL8088717.1"/>
    </source>
</evidence>
<protein>
    <submittedName>
        <fullName evidence="3">Uncharacterized protein</fullName>
    </submittedName>
</protein>
<dbReference type="PANTHER" id="PTHR46500">
    <property type="entry name" value="CILIA- AND FLAGELLA-ASSOCIATED PROTEIN 221"/>
    <property type="match status" value="1"/>
</dbReference>
<feature type="compositionally biased region" description="Basic residues" evidence="1">
    <location>
        <begin position="1118"/>
        <end position="1128"/>
    </location>
</feature>
<feature type="transmembrane region" description="Helical" evidence="2">
    <location>
        <begin position="51"/>
        <end position="68"/>
    </location>
</feature>
<feature type="transmembrane region" description="Helical" evidence="2">
    <location>
        <begin position="194"/>
        <end position="210"/>
    </location>
</feature>
<keyword evidence="2" id="KW-1133">Transmembrane helix</keyword>
<dbReference type="PANTHER" id="PTHR46500:SF1">
    <property type="entry name" value="CILIA- AND FLAGELLA-ASSOCIATED PROTEIN 221"/>
    <property type="match status" value="1"/>
</dbReference>
<feature type="transmembrane region" description="Helical" evidence="2">
    <location>
        <begin position="508"/>
        <end position="529"/>
    </location>
</feature>
<organism evidence="3 4">
    <name type="scientific">Orchesella dallaii</name>
    <dbReference type="NCBI Taxonomy" id="48710"/>
    <lineage>
        <taxon>Eukaryota</taxon>
        <taxon>Metazoa</taxon>
        <taxon>Ecdysozoa</taxon>
        <taxon>Arthropoda</taxon>
        <taxon>Hexapoda</taxon>
        <taxon>Collembola</taxon>
        <taxon>Entomobryomorpha</taxon>
        <taxon>Entomobryoidea</taxon>
        <taxon>Orchesellidae</taxon>
        <taxon>Orchesellinae</taxon>
        <taxon>Orchesella</taxon>
    </lineage>
</organism>
<feature type="region of interest" description="Disordered" evidence="1">
    <location>
        <begin position="1103"/>
        <end position="1212"/>
    </location>
</feature>
<evidence type="ECO:0000256" key="2">
    <source>
        <dbReference type="SAM" id="Phobius"/>
    </source>
</evidence>
<accession>A0ABP1Q480</accession>
<keyword evidence="4" id="KW-1185">Reference proteome</keyword>
<dbReference type="InterPro" id="IPR029676">
    <property type="entry name" value="CFAP221"/>
</dbReference>
<name>A0ABP1Q480_9HEXA</name>
<feature type="transmembrane region" description="Helical" evidence="2">
    <location>
        <begin position="154"/>
        <end position="174"/>
    </location>
</feature>
<dbReference type="Proteomes" id="UP001642540">
    <property type="component" value="Unassembled WGS sequence"/>
</dbReference>